<evidence type="ECO:0000256" key="4">
    <source>
        <dbReference type="ARBA" id="ARBA00022737"/>
    </source>
</evidence>
<dbReference type="AlphaFoldDB" id="A0A7J0DI74"/>
<feature type="region of interest" description="Disordered" evidence="10">
    <location>
        <begin position="659"/>
        <end position="704"/>
    </location>
</feature>
<dbReference type="EC" id="2.3.1.225" evidence="9"/>
<dbReference type="InterPro" id="IPR036770">
    <property type="entry name" value="Ankyrin_rpt-contain_sf"/>
</dbReference>
<feature type="compositionally biased region" description="Acidic residues" evidence="10">
    <location>
        <begin position="1"/>
        <end position="10"/>
    </location>
</feature>
<evidence type="ECO:0000259" key="11">
    <source>
        <dbReference type="Pfam" id="PF01529"/>
    </source>
</evidence>
<keyword evidence="6 8" id="KW-0040">ANK repeat</keyword>
<comment type="domain">
    <text evidence="9">The DHHC domain is required for palmitoyltransferase activity.</text>
</comment>
<dbReference type="InterPro" id="IPR002110">
    <property type="entry name" value="Ankyrin_rpt"/>
</dbReference>
<dbReference type="PANTHER" id="PTHR24161">
    <property type="entry name" value="ANK_REP_REGION DOMAIN-CONTAINING PROTEIN-RELATED"/>
    <property type="match status" value="1"/>
</dbReference>
<feature type="repeat" description="ANK" evidence="8">
    <location>
        <begin position="246"/>
        <end position="278"/>
    </location>
</feature>
<dbReference type="PROSITE" id="PS50088">
    <property type="entry name" value="ANK_REPEAT"/>
    <property type="match status" value="2"/>
</dbReference>
<evidence type="ECO:0000256" key="10">
    <source>
        <dbReference type="SAM" id="MobiDB-lite"/>
    </source>
</evidence>
<feature type="transmembrane region" description="Helical" evidence="9">
    <location>
        <begin position="364"/>
        <end position="384"/>
    </location>
</feature>
<dbReference type="Proteomes" id="UP000585474">
    <property type="component" value="Unassembled WGS sequence"/>
</dbReference>
<dbReference type="Gene3D" id="1.25.40.20">
    <property type="entry name" value="Ankyrin repeat-containing domain"/>
    <property type="match status" value="2"/>
</dbReference>
<evidence type="ECO:0000256" key="2">
    <source>
        <dbReference type="ARBA" id="ARBA00008574"/>
    </source>
</evidence>
<keyword evidence="13" id="KW-1185">Reference proteome</keyword>
<name>A0A7J0DI74_9ERIC</name>
<evidence type="ECO:0000313" key="12">
    <source>
        <dbReference type="EMBL" id="GFS35705.1"/>
    </source>
</evidence>
<evidence type="ECO:0000313" key="13">
    <source>
        <dbReference type="Proteomes" id="UP000585474"/>
    </source>
</evidence>
<sequence length="704" mass="77683">MASEIEVVEEVESRDRESAAAGGGEAAAISGDDDSLRKRRVHGCGWAALNNRTAAAQYIIEVSFRSIRKKMMIESENGAWWRCECGRSYGTNGTTLECSAWCNPGCRTLAATRGRSGECCRICMDMSGLGSEFISCPCSLDCFLLEDTYRIGEKSSGAFLVKVMVQDMLVLARVSSLTLRKLTTHVAAQYGQTAFIYHIVTKWNADPDIPDNDGRSPLHWAAYKGFADCIRLLLFLDAYRGRQDKEGCTPLHWAAIRGNLEACTVLVQAGKKEDLVVTDNTGLTPAQLASDKSHRQVAFFLVGLQKCDTKEQSLREWKLASARATALLRYLLLLFGLIGENLIMPTIPKKMLPPKRVFRCPSDLLRLFISVHLGIFILIYQMGNARRLLEKRCDGNSRLGRLSKLGLAPLLWCTIFLLLLTYIHAVIMASNLPKLTAGFALLAWLGVLLATTGLFFFYRCSSKDPGFIRMNVHDAQNMKDDEPLLKIEINNPALLTGNWSQLCATCKIVRPLRAKHCSTCDRCIEQFDHHCPWVSNCIGKKNKWDFFLFLILEVSAMLITGGVALTRVLTDPMAPSTFGSWVNHAGSQHSGAISISDCGFFPLLRCGSLNCYASFSGPGGRFRNPYDHGCKKNCSDFLINGYNEDTEYIEESIPPEGIGMSSKTHQAHVHSSHCSHSNQGKSESVPVGLGLGLGRNTTRSVGAS</sequence>
<dbReference type="SMART" id="SM00248">
    <property type="entry name" value="ANK"/>
    <property type="match status" value="3"/>
</dbReference>
<keyword evidence="5 9" id="KW-1133">Transmembrane helix</keyword>
<dbReference type="PANTHER" id="PTHR24161:SF17">
    <property type="entry name" value="PALMITOYLTRANSFERASE"/>
    <property type="match status" value="1"/>
</dbReference>
<comment type="caution">
    <text evidence="12">The sequence shown here is derived from an EMBL/GenBank/DDBJ whole genome shotgun (WGS) entry which is preliminary data.</text>
</comment>
<dbReference type="PROSITE" id="PS50216">
    <property type="entry name" value="DHHC"/>
    <property type="match status" value="1"/>
</dbReference>
<evidence type="ECO:0000256" key="1">
    <source>
        <dbReference type="ARBA" id="ARBA00004127"/>
    </source>
</evidence>
<feature type="transmembrane region" description="Helical" evidence="9">
    <location>
        <begin position="327"/>
        <end position="344"/>
    </location>
</feature>
<feature type="transmembrane region" description="Helical" evidence="9">
    <location>
        <begin position="439"/>
        <end position="460"/>
    </location>
</feature>
<feature type="transmembrane region" description="Helical" evidence="9">
    <location>
        <begin position="405"/>
        <end position="427"/>
    </location>
</feature>
<feature type="repeat" description="ANK" evidence="8">
    <location>
        <begin position="213"/>
        <end position="245"/>
    </location>
</feature>
<evidence type="ECO:0000256" key="7">
    <source>
        <dbReference type="ARBA" id="ARBA00023136"/>
    </source>
</evidence>
<comment type="subcellular location">
    <subcellularLocation>
        <location evidence="1">Endomembrane system</location>
        <topology evidence="1">Multi-pass membrane protein</topology>
    </subcellularLocation>
</comment>
<dbReference type="GO" id="GO:0019706">
    <property type="term" value="F:protein-cysteine S-palmitoyltransferase activity"/>
    <property type="evidence" value="ECO:0007669"/>
    <property type="project" value="UniProtKB-EC"/>
</dbReference>
<reference evidence="13" key="1">
    <citation type="submission" date="2019-07" db="EMBL/GenBank/DDBJ databases">
        <title>De Novo Assembly of kiwifruit Actinidia rufa.</title>
        <authorList>
            <person name="Sugita-Konishi S."/>
            <person name="Sato K."/>
            <person name="Mori E."/>
            <person name="Abe Y."/>
            <person name="Kisaki G."/>
            <person name="Hamano K."/>
            <person name="Suezawa K."/>
            <person name="Otani M."/>
            <person name="Fukuda T."/>
            <person name="Manabe T."/>
            <person name="Gomi K."/>
            <person name="Tabuchi M."/>
            <person name="Akimitsu K."/>
            <person name="Kataoka I."/>
        </authorList>
    </citation>
    <scope>NUCLEOTIDE SEQUENCE [LARGE SCALE GENOMIC DNA]</scope>
    <source>
        <strain evidence="13">cv. Fuchu</strain>
    </source>
</reference>
<keyword evidence="4" id="KW-0677">Repeat</keyword>
<evidence type="ECO:0000256" key="6">
    <source>
        <dbReference type="ARBA" id="ARBA00023043"/>
    </source>
</evidence>
<feature type="transmembrane region" description="Helical" evidence="9">
    <location>
        <begin position="546"/>
        <end position="565"/>
    </location>
</feature>
<dbReference type="OrthoDB" id="331948at2759"/>
<dbReference type="EMBL" id="BJWL01000237">
    <property type="protein sequence ID" value="GFS35705.1"/>
    <property type="molecule type" value="Genomic_DNA"/>
</dbReference>
<evidence type="ECO:0000256" key="9">
    <source>
        <dbReference type="RuleBase" id="RU079119"/>
    </source>
</evidence>
<organism evidence="12 13">
    <name type="scientific">Actinidia rufa</name>
    <dbReference type="NCBI Taxonomy" id="165716"/>
    <lineage>
        <taxon>Eukaryota</taxon>
        <taxon>Viridiplantae</taxon>
        <taxon>Streptophyta</taxon>
        <taxon>Embryophyta</taxon>
        <taxon>Tracheophyta</taxon>
        <taxon>Spermatophyta</taxon>
        <taxon>Magnoliopsida</taxon>
        <taxon>eudicotyledons</taxon>
        <taxon>Gunneridae</taxon>
        <taxon>Pentapetalae</taxon>
        <taxon>asterids</taxon>
        <taxon>Ericales</taxon>
        <taxon>Actinidiaceae</taxon>
        <taxon>Actinidia</taxon>
    </lineage>
</organism>
<comment type="similarity">
    <text evidence="2 9">Belongs to the DHHC palmitoyltransferase family.</text>
</comment>
<dbReference type="FunFam" id="1.25.40.20:FF:000334">
    <property type="entry name" value="S-acyltransferase"/>
    <property type="match status" value="1"/>
</dbReference>
<feature type="domain" description="Palmitoyltransferase DHHC" evidence="11">
    <location>
        <begin position="500"/>
        <end position="570"/>
    </location>
</feature>
<dbReference type="Pfam" id="PF01529">
    <property type="entry name" value="DHHC"/>
    <property type="match status" value="1"/>
</dbReference>
<gene>
    <name evidence="12" type="ORF">Acr_00g0041660</name>
</gene>
<keyword evidence="7 9" id="KW-0472">Membrane</keyword>
<evidence type="ECO:0000256" key="3">
    <source>
        <dbReference type="ARBA" id="ARBA00022692"/>
    </source>
</evidence>
<protein>
    <recommendedName>
        <fullName evidence="9">S-acyltransferase</fullName>
        <ecNumber evidence="9">2.3.1.225</ecNumber>
    </recommendedName>
    <alternativeName>
        <fullName evidence="9">Palmitoyltransferase</fullName>
    </alternativeName>
</protein>
<keyword evidence="9" id="KW-0808">Transferase</keyword>
<proteinExistence type="inferred from homology"/>
<dbReference type="GO" id="GO:0000139">
    <property type="term" value="C:Golgi membrane"/>
    <property type="evidence" value="ECO:0007669"/>
    <property type="project" value="TreeGrafter"/>
</dbReference>
<feature type="region of interest" description="Disordered" evidence="10">
    <location>
        <begin position="1"/>
        <end position="31"/>
    </location>
</feature>
<keyword evidence="3 9" id="KW-0812">Transmembrane</keyword>
<dbReference type="PROSITE" id="PS50297">
    <property type="entry name" value="ANK_REP_REGION"/>
    <property type="match status" value="2"/>
</dbReference>
<keyword evidence="9" id="KW-0012">Acyltransferase</keyword>
<accession>A0A7J0DI74</accession>
<dbReference type="SUPFAM" id="SSF48403">
    <property type="entry name" value="Ankyrin repeat"/>
    <property type="match status" value="1"/>
</dbReference>
<feature type="compositionally biased region" description="Polar residues" evidence="10">
    <location>
        <begin position="695"/>
        <end position="704"/>
    </location>
</feature>
<dbReference type="InterPro" id="IPR001594">
    <property type="entry name" value="Palmitoyltrfase_DHHC"/>
</dbReference>
<evidence type="ECO:0000256" key="8">
    <source>
        <dbReference type="PROSITE-ProRule" id="PRU00023"/>
    </source>
</evidence>
<comment type="catalytic activity">
    <reaction evidence="9">
        <text>L-cysteinyl-[protein] + hexadecanoyl-CoA = S-hexadecanoyl-L-cysteinyl-[protein] + CoA</text>
        <dbReference type="Rhea" id="RHEA:36683"/>
        <dbReference type="Rhea" id="RHEA-COMP:10131"/>
        <dbReference type="Rhea" id="RHEA-COMP:11032"/>
        <dbReference type="ChEBI" id="CHEBI:29950"/>
        <dbReference type="ChEBI" id="CHEBI:57287"/>
        <dbReference type="ChEBI" id="CHEBI:57379"/>
        <dbReference type="ChEBI" id="CHEBI:74151"/>
        <dbReference type="EC" id="2.3.1.225"/>
    </reaction>
</comment>
<evidence type="ECO:0000256" key="5">
    <source>
        <dbReference type="ARBA" id="ARBA00022989"/>
    </source>
</evidence>
<dbReference type="Pfam" id="PF12796">
    <property type="entry name" value="Ank_2"/>
    <property type="match status" value="1"/>
</dbReference>